<protein>
    <submittedName>
        <fullName evidence="5">Alanine/ornithine racemase family PLP-dependent enzyme</fullName>
    </submittedName>
</protein>
<dbReference type="GO" id="GO:0005829">
    <property type="term" value="C:cytosol"/>
    <property type="evidence" value="ECO:0007669"/>
    <property type="project" value="TreeGrafter"/>
</dbReference>
<keyword evidence="3" id="KW-0413">Isomerase</keyword>
<evidence type="ECO:0000256" key="3">
    <source>
        <dbReference type="ARBA" id="ARBA00023235"/>
    </source>
</evidence>
<dbReference type="InterPro" id="IPR029066">
    <property type="entry name" value="PLP-binding_barrel"/>
</dbReference>
<evidence type="ECO:0000313" key="5">
    <source>
        <dbReference type="EMBL" id="PSW23987.1"/>
    </source>
</evidence>
<dbReference type="EMBL" id="PYLZ01000006">
    <property type="protein sequence ID" value="PSW23987.1"/>
    <property type="molecule type" value="Genomic_DNA"/>
</dbReference>
<dbReference type="GO" id="GO:0008784">
    <property type="term" value="F:alanine racemase activity"/>
    <property type="evidence" value="ECO:0007669"/>
    <property type="project" value="TreeGrafter"/>
</dbReference>
<feature type="domain" description="Alanine racemase N-terminal" evidence="4">
    <location>
        <begin position="8"/>
        <end position="224"/>
    </location>
</feature>
<proteinExistence type="predicted"/>
<comment type="cofactor">
    <cofactor evidence="1">
        <name>pyridoxal 5'-phosphate</name>
        <dbReference type="ChEBI" id="CHEBI:597326"/>
    </cofactor>
</comment>
<dbReference type="Pfam" id="PF01168">
    <property type="entry name" value="Ala_racemase_N"/>
    <property type="match status" value="1"/>
</dbReference>
<reference evidence="5 6" key="1">
    <citation type="submission" date="2018-01" db="EMBL/GenBank/DDBJ databases">
        <title>Whole genome sequencing of Histamine producing bacteria.</title>
        <authorList>
            <person name="Butler K."/>
        </authorList>
    </citation>
    <scope>NUCLEOTIDE SEQUENCE [LARGE SCALE GENOMIC DNA]</scope>
    <source>
        <strain evidence="5 6">DSM 24669</strain>
    </source>
</reference>
<dbReference type="RefSeq" id="WP_048898205.1">
    <property type="nucleotide sequence ID" value="NZ_AP024852.1"/>
</dbReference>
<dbReference type="InterPro" id="IPR000821">
    <property type="entry name" value="Ala_racemase"/>
</dbReference>
<evidence type="ECO:0000256" key="1">
    <source>
        <dbReference type="ARBA" id="ARBA00001933"/>
    </source>
</evidence>
<sequence length="355" mass="38242">MQYPQLSINLDTIESNAVNMVKSCKDYGIKPVGVTKLLLGAPELAQAMVAGGIEILGDARLKNLARYQHLPVEKMLIRLPSFSEVDEVVELADISLNSESTVLCALSEAAVKANKQHRVVLMHDLGDLREGCFDESETLWLAELVLSLPNLELIGLGSNLACYGGVAPSAENQNHLVALAEKIESKYDIKLSVISGASSAGLTLMMAKEMPSQVNQLRLGASVIMGIGLNDEPVPHTQQDAIHLHAELIEIKHKPSVPTLSTALDAFGNTPEFVDRGIRCRGLCAIGRQDVDIDQIIPSDSRITVVGGSSDHLILDLTDCEADYQIGSVVTFELGYGGVLQCATSEFVHKSYVRG</sequence>
<keyword evidence="2" id="KW-0663">Pyridoxal phosphate</keyword>
<accession>A0A0J8Y156</accession>
<name>A0A0J8Y156_9GAMM</name>
<gene>
    <name evidence="5" type="ORF">C9I94_11625</name>
</gene>
<comment type="caution">
    <text evidence="5">The sequence shown here is derived from an EMBL/GenBank/DDBJ whole genome shotgun (WGS) entry which is preliminary data.</text>
</comment>
<dbReference type="GO" id="GO:0030170">
    <property type="term" value="F:pyridoxal phosphate binding"/>
    <property type="evidence" value="ECO:0007669"/>
    <property type="project" value="TreeGrafter"/>
</dbReference>
<evidence type="ECO:0000313" key="6">
    <source>
        <dbReference type="Proteomes" id="UP000240481"/>
    </source>
</evidence>
<dbReference type="OrthoDB" id="504078at2"/>
<dbReference type="InterPro" id="IPR001608">
    <property type="entry name" value="Ala_racemase_N"/>
</dbReference>
<evidence type="ECO:0000259" key="4">
    <source>
        <dbReference type="Pfam" id="PF01168"/>
    </source>
</evidence>
<dbReference type="AlphaFoldDB" id="A0A0J8Y156"/>
<dbReference type="Gene3D" id="3.20.20.10">
    <property type="entry name" value="Alanine racemase"/>
    <property type="match status" value="1"/>
</dbReference>
<organism evidence="5 6">
    <name type="scientific">Photobacterium swingsii</name>
    <dbReference type="NCBI Taxonomy" id="680026"/>
    <lineage>
        <taxon>Bacteria</taxon>
        <taxon>Pseudomonadati</taxon>
        <taxon>Pseudomonadota</taxon>
        <taxon>Gammaproteobacteria</taxon>
        <taxon>Vibrionales</taxon>
        <taxon>Vibrionaceae</taxon>
        <taxon>Photobacterium</taxon>
    </lineage>
</organism>
<dbReference type="SUPFAM" id="SSF51419">
    <property type="entry name" value="PLP-binding barrel"/>
    <property type="match status" value="1"/>
</dbReference>
<dbReference type="Proteomes" id="UP000240481">
    <property type="component" value="Unassembled WGS sequence"/>
</dbReference>
<keyword evidence="6" id="KW-1185">Reference proteome</keyword>
<dbReference type="PANTHER" id="PTHR30511:SF3">
    <property type="entry name" value="LYSINE RACEMASE"/>
    <property type="match status" value="1"/>
</dbReference>
<dbReference type="STRING" id="680026.AB733_07650"/>
<dbReference type="PANTHER" id="PTHR30511">
    <property type="entry name" value="ALANINE RACEMASE"/>
    <property type="match status" value="1"/>
</dbReference>
<evidence type="ECO:0000256" key="2">
    <source>
        <dbReference type="ARBA" id="ARBA00022898"/>
    </source>
</evidence>
<dbReference type="CDD" id="cd06815">
    <property type="entry name" value="PLPDE_III_AR_like_1"/>
    <property type="match status" value="1"/>
</dbReference>